<organism evidence="4 5">
    <name type="scientific">Roseimaritima ulvae</name>
    <dbReference type="NCBI Taxonomy" id="980254"/>
    <lineage>
        <taxon>Bacteria</taxon>
        <taxon>Pseudomonadati</taxon>
        <taxon>Planctomycetota</taxon>
        <taxon>Planctomycetia</taxon>
        <taxon>Pirellulales</taxon>
        <taxon>Pirellulaceae</taxon>
        <taxon>Roseimaritima</taxon>
    </lineage>
</organism>
<name>A0A5B9QKQ5_9BACT</name>
<dbReference type="GO" id="GO:0006302">
    <property type="term" value="P:double-strand break repair"/>
    <property type="evidence" value="ECO:0007669"/>
    <property type="project" value="InterPro"/>
</dbReference>
<dbReference type="GO" id="GO:0000731">
    <property type="term" value="P:DNA synthesis involved in DNA repair"/>
    <property type="evidence" value="ECO:0007669"/>
    <property type="project" value="TreeGrafter"/>
</dbReference>
<dbReference type="Pfam" id="PF13476">
    <property type="entry name" value="AAA_23"/>
    <property type="match status" value="1"/>
</dbReference>
<keyword evidence="5" id="KW-1185">Reference proteome</keyword>
<dbReference type="Proteomes" id="UP000325286">
    <property type="component" value="Chromosome"/>
</dbReference>
<dbReference type="Gene3D" id="3.40.50.300">
    <property type="entry name" value="P-loop containing nucleotide triphosphate hydrolases"/>
    <property type="match status" value="2"/>
</dbReference>
<gene>
    <name evidence="4" type="ORF">UC8_14690</name>
</gene>
<dbReference type="KEGG" id="rul:UC8_14690"/>
<evidence type="ECO:0000313" key="5">
    <source>
        <dbReference type="Proteomes" id="UP000325286"/>
    </source>
</evidence>
<dbReference type="AlphaFoldDB" id="A0A5B9QKQ5"/>
<feature type="coiled-coil region" evidence="1">
    <location>
        <begin position="610"/>
        <end position="637"/>
    </location>
</feature>
<dbReference type="GO" id="GO:0016887">
    <property type="term" value="F:ATP hydrolysis activity"/>
    <property type="evidence" value="ECO:0007669"/>
    <property type="project" value="InterPro"/>
</dbReference>
<dbReference type="Pfam" id="PF13304">
    <property type="entry name" value="AAA_21"/>
    <property type="match status" value="1"/>
</dbReference>
<reference evidence="4 5" key="1">
    <citation type="submission" date="2019-08" db="EMBL/GenBank/DDBJ databases">
        <title>Deep-cultivation of Planctomycetes and their phenomic and genomic characterization uncovers novel biology.</title>
        <authorList>
            <person name="Wiegand S."/>
            <person name="Jogler M."/>
            <person name="Boedeker C."/>
            <person name="Pinto D."/>
            <person name="Vollmers J."/>
            <person name="Rivas-Marin E."/>
            <person name="Kohn T."/>
            <person name="Peeters S.H."/>
            <person name="Heuer A."/>
            <person name="Rast P."/>
            <person name="Oberbeckmann S."/>
            <person name="Bunk B."/>
            <person name="Jeske O."/>
            <person name="Meyerdierks A."/>
            <person name="Storesund J.E."/>
            <person name="Kallscheuer N."/>
            <person name="Luecker S."/>
            <person name="Lage O.M."/>
            <person name="Pohl T."/>
            <person name="Merkel B.J."/>
            <person name="Hornburger P."/>
            <person name="Mueller R.-W."/>
            <person name="Bruemmer F."/>
            <person name="Labrenz M."/>
            <person name="Spormann A.M."/>
            <person name="Op den Camp H."/>
            <person name="Overmann J."/>
            <person name="Amann R."/>
            <person name="Jetten M.S.M."/>
            <person name="Mascher T."/>
            <person name="Medema M.H."/>
            <person name="Devos D.P."/>
            <person name="Kaster A.-K."/>
            <person name="Ovreas L."/>
            <person name="Rohde M."/>
            <person name="Galperin M.Y."/>
            <person name="Jogler C."/>
        </authorList>
    </citation>
    <scope>NUCLEOTIDE SEQUENCE [LARGE SCALE GENOMIC DNA]</scope>
    <source>
        <strain evidence="4 5">UC8</strain>
    </source>
</reference>
<dbReference type="EMBL" id="CP042914">
    <property type="protein sequence ID" value="QEG39474.1"/>
    <property type="molecule type" value="Genomic_DNA"/>
</dbReference>
<feature type="coiled-coil region" evidence="1">
    <location>
        <begin position="436"/>
        <end position="466"/>
    </location>
</feature>
<evidence type="ECO:0000313" key="4">
    <source>
        <dbReference type="EMBL" id="QEG39474.1"/>
    </source>
</evidence>
<sequence>MTAIENFKQELNRHAKAGGEFLRTDFHVHLPGFDDYEYKSDDCSEKLGQAINDLGIRLAVVLRHESFPTKEQLAELGKHCRRTTLIPGAEINVFVDVMDRKVSKDHFFHCIVAADPESDFGYLMHKAKENLSFKGSEYPSGFHSSIVDVANFFTNEGALFIRAHLHQNVSPDRSRSIDDVYDDHAFLSFVQGGAFSALEVREKSTATFFDGSKSTRDGTPIPKAVCVRSSDAHSHEHMLVRDRSTWVQMENPTFEELKSSIRFPHRVRLDEPSFEHSRILGVHVVGTFLADEWVAFSPSINCLIGCKGSGKTSVLEILRFALNTEVPKERKESVQKHLDHILGPSGYVECLVRDADGDEFLITRRADSSERITITGEDGLSREISTRENSPFDVAILGWHEIEAVADHANARVRLLDRIEGEATVRERYELINQHVESARDMLPALQRKIKRLDESLKRLWQLEKKRDLLKKLEDGDLLELQTKYEKFLAAEQGLVSLATRIQNAREKSQRTIKSQYAFVSSSTEDAVNKCVSVGVEGDLMGQSLADLDKAVSATEQSLANSSSLVTERINMAVVSVQNAFAEFRQREYEPRVNSLPPDEREVLTRQIQIIEETKNLSQVKSKCEELQAEVQRMASEVHEHCDTICKSRDKVCEIRTNNIQRLNEELPTIRMQFNRSADHAKRDRFQKSYRDDAGKFFGFVDQYSGNVPYEKLRSLFSELAALEIDQSSWKTRDLFWDAKFVELLNVVDDDDVQISMEVGEAGFVPIQNLSAGQRCTAVFPLLLRNTRGPLVIDQPEDNLDNRYIADKIAPDLLSKKRTQQFIATSHNANLVVLTDSDLIVHADSDGRTGEFVARGFFGAPGNAIGRSVLDVLDGGKQALLARQRKYGATMPS</sequence>
<dbReference type="RefSeq" id="WP_068136796.1">
    <property type="nucleotide sequence ID" value="NZ_CP042914.1"/>
</dbReference>
<dbReference type="InterPro" id="IPR038729">
    <property type="entry name" value="Rad50/SbcC_AAA"/>
</dbReference>
<evidence type="ECO:0000256" key="1">
    <source>
        <dbReference type="SAM" id="Coils"/>
    </source>
</evidence>
<feature type="domain" description="Rad50/SbcC-type AAA" evidence="3">
    <location>
        <begin position="291"/>
        <end position="495"/>
    </location>
</feature>
<dbReference type="InterPro" id="IPR003959">
    <property type="entry name" value="ATPase_AAA_core"/>
</dbReference>
<evidence type="ECO:0000259" key="3">
    <source>
        <dbReference type="Pfam" id="PF13476"/>
    </source>
</evidence>
<dbReference type="GO" id="GO:0005524">
    <property type="term" value="F:ATP binding"/>
    <property type="evidence" value="ECO:0007669"/>
    <property type="project" value="InterPro"/>
</dbReference>
<protein>
    <submittedName>
        <fullName evidence="4">Chromosome segregation protein</fullName>
    </submittedName>
</protein>
<dbReference type="PANTHER" id="PTHR32182:SF22">
    <property type="entry name" value="ATP-DEPENDENT ENDONUCLEASE, OLD FAMILY-RELATED"/>
    <property type="match status" value="1"/>
</dbReference>
<evidence type="ECO:0000259" key="2">
    <source>
        <dbReference type="Pfam" id="PF13304"/>
    </source>
</evidence>
<feature type="domain" description="ATPase AAA-type core" evidence="2">
    <location>
        <begin position="687"/>
        <end position="832"/>
    </location>
</feature>
<accession>A0A5B9QKQ5</accession>
<dbReference type="InterPro" id="IPR027417">
    <property type="entry name" value="P-loop_NTPase"/>
</dbReference>
<dbReference type="PANTHER" id="PTHR32182">
    <property type="entry name" value="DNA REPLICATION AND REPAIR PROTEIN RECF"/>
    <property type="match status" value="1"/>
</dbReference>
<proteinExistence type="predicted"/>
<dbReference type="OrthoDB" id="9791620at2"/>
<dbReference type="SUPFAM" id="SSF52540">
    <property type="entry name" value="P-loop containing nucleoside triphosphate hydrolases"/>
    <property type="match status" value="1"/>
</dbReference>
<keyword evidence="1" id="KW-0175">Coiled coil</keyword>